<dbReference type="AlphaFoldDB" id="A0A4P6KE13"/>
<organism evidence="2 3">
    <name type="scientific">Leucobacter triazinivorans</name>
    <dbReference type="NCBI Taxonomy" id="1784719"/>
    <lineage>
        <taxon>Bacteria</taxon>
        <taxon>Bacillati</taxon>
        <taxon>Actinomycetota</taxon>
        <taxon>Actinomycetes</taxon>
        <taxon>Micrococcales</taxon>
        <taxon>Microbacteriaceae</taxon>
        <taxon>Leucobacter</taxon>
    </lineage>
</organism>
<keyword evidence="3" id="KW-1185">Reference proteome</keyword>
<reference evidence="2 3" key="1">
    <citation type="submission" date="2019-02" db="EMBL/GenBank/DDBJ databases">
        <authorList>
            <person name="Sun L."/>
            <person name="Pan D."/>
            <person name="Wu X."/>
        </authorList>
    </citation>
    <scope>NUCLEOTIDE SEQUENCE [LARGE SCALE GENOMIC DNA]</scope>
    <source>
        <strain evidence="2 3">JW-1</strain>
    </source>
</reference>
<evidence type="ECO:0000313" key="2">
    <source>
        <dbReference type="EMBL" id="QBE48626.1"/>
    </source>
</evidence>
<dbReference type="KEGG" id="ltr:EVS81_07105"/>
<feature type="compositionally biased region" description="Gly residues" evidence="1">
    <location>
        <begin position="12"/>
        <end position="23"/>
    </location>
</feature>
<name>A0A4P6KE13_9MICO</name>
<feature type="region of interest" description="Disordered" evidence="1">
    <location>
        <begin position="1"/>
        <end position="83"/>
    </location>
</feature>
<evidence type="ECO:0000313" key="3">
    <source>
        <dbReference type="Proteomes" id="UP000289260"/>
    </source>
</evidence>
<sequence>MCDAAHELQDHGGAGGRGLGGAGHPTSLPAPDPAPPGPAPPGPAPAPPGPGPAPPGPGSSPPPPALPPAPWGRFPGIGCGYDR</sequence>
<evidence type="ECO:0000256" key="1">
    <source>
        <dbReference type="SAM" id="MobiDB-lite"/>
    </source>
</evidence>
<dbReference type="EMBL" id="CP035806">
    <property type="protein sequence ID" value="QBE48626.1"/>
    <property type="molecule type" value="Genomic_DNA"/>
</dbReference>
<accession>A0A4P6KE13</accession>
<feature type="compositionally biased region" description="Pro residues" evidence="1">
    <location>
        <begin position="28"/>
        <end position="70"/>
    </location>
</feature>
<proteinExistence type="predicted"/>
<dbReference type="Proteomes" id="UP000289260">
    <property type="component" value="Chromosome"/>
</dbReference>
<feature type="compositionally biased region" description="Basic and acidic residues" evidence="1">
    <location>
        <begin position="1"/>
        <end position="10"/>
    </location>
</feature>
<protein>
    <submittedName>
        <fullName evidence="2">Uncharacterized protein</fullName>
    </submittedName>
</protein>
<gene>
    <name evidence="2" type="ORF">EVS81_07105</name>
</gene>